<evidence type="ECO:0000313" key="3">
    <source>
        <dbReference type="EMBL" id="MCM6762655.1"/>
    </source>
</evidence>
<dbReference type="InterPro" id="IPR019533">
    <property type="entry name" value="Peptidase_S26"/>
</dbReference>
<feature type="transmembrane region" description="Helical" evidence="2">
    <location>
        <begin position="263"/>
        <end position="288"/>
    </location>
</feature>
<organism evidence="3 4">
    <name type="scientific">Rathayibacter rubneri</name>
    <dbReference type="NCBI Taxonomy" id="2950106"/>
    <lineage>
        <taxon>Bacteria</taxon>
        <taxon>Bacillati</taxon>
        <taxon>Actinomycetota</taxon>
        <taxon>Actinomycetes</taxon>
        <taxon>Micrococcales</taxon>
        <taxon>Microbacteriaceae</taxon>
        <taxon>Rathayibacter</taxon>
    </lineage>
</organism>
<dbReference type="GO" id="GO:0009003">
    <property type="term" value="F:signal peptidase activity"/>
    <property type="evidence" value="ECO:0007669"/>
    <property type="project" value="UniProtKB-EC"/>
</dbReference>
<gene>
    <name evidence="3" type="ORF">NB037_09535</name>
</gene>
<keyword evidence="2" id="KW-0812">Transmembrane</keyword>
<dbReference type="GO" id="GO:0006465">
    <property type="term" value="P:signal peptide processing"/>
    <property type="evidence" value="ECO:0007669"/>
    <property type="project" value="UniProtKB-UniRule"/>
</dbReference>
<evidence type="ECO:0000313" key="4">
    <source>
        <dbReference type="Proteomes" id="UP001155240"/>
    </source>
</evidence>
<comment type="caution">
    <text evidence="3">The sequence shown here is derived from an EMBL/GenBank/DDBJ whole genome shotgun (WGS) entry which is preliminary data.</text>
</comment>
<dbReference type="EC" id="3.4.21.89" evidence="1"/>
<sequence>MTLTDTPAAAAPAAATAAPRSPRRLRTALVWTASVLLVGLVALGLLFQASGGRWFIVQTPSMGTFAPVGTLVLTTPTAIEDVRVGDVVSFHPSTTPDETYTHRVVEIAPEGTLVTQGDINGAVDPWATGQEQLIGVVTTSLPGVGWLAKALPLLLAGAVLVQLLTRLLPSPTHRAAMRILGLSLVASITVFLLRPFVGLVVLEATVSNGVTDAVLVSTGLLPIRVSAEGAAPADLVSGEVGRLKVPANDQDWYSVSSALHLPVWGWIVFALLCALPLIYTFAIGLPAATEHTGEHGRRAAAKEAAR</sequence>
<feature type="transmembrane region" description="Helical" evidence="2">
    <location>
        <begin position="179"/>
        <end position="202"/>
    </location>
</feature>
<feature type="transmembrane region" description="Helical" evidence="2">
    <location>
        <begin position="28"/>
        <end position="47"/>
    </location>
</feature>
<dbReference type="EMBL" id="JAMRYM010000034">
    <property type="protein sequence ID" value="MCM6762655.1"/>
    <property type="molecule type" value="Genomic_DNA"/>
</dbReference>
<keyword evidence="4" id="KW-1185">Reference proteome</keyword>
<dbReference type="InterPro" id="IPR001733">
    <property type="entry name" value="Peptidase_S26B"/>
</dbReference>
<protein>
    <recommendedName>
        <fullName evidence="1">Signal peptidase I</fullName>
        <ecNumber evidence="1">3.4.21.89</ecNumber>
    </recommendedName>
</protein>
<evidence type="ECO:0000256" key="2">
    <source>
        <dbReference type="SAM" id="Phobius"/>
    </source>
</evidence>
<evidence type="ECO:0000256" key="1">
    <source>
        <dbReference type="NCBIfam" id="TIGR02228"/>
    </source>
</evidence>
<keyword evidence="2" id="KW-1133">Transmembrane helix</keyword>
<dbReference type="Proteomes" id="UP001155240">
    <property type="component" value="Unassembled WGS sequence"/>
</dbReference>
<dbReference type="GO" id="GO:0004252">
    <property type="term" value="F:serine-type endopeptidase activity"/>
    <property type="evidence" value="ECO:0007669"/>
    <property type="project" value="UniProtKB-UniRule"/>
</dbReference>
<keyword evidence="3" id="KW-0378">Hydrolase</keyword>
<dbReference type="RefSeq" id="WP_251945421.1">
    <property type="nucleotide sequence ID" value="NZ_JAMRYM010000034.1"/>
</dbReference>
<keyword evidence="2" id="KW-0472">Membrane</keyword>
<feature type="transmembrane region" description="Helical" evidence="2">
    <location>
        <begin position="146"/>
        <end position="167"/>
    </location>
</feature>
<dbReference type="NCBIfam" id="TIGR02228">
    <property type="entry name" value="sigpep_I_arch"/>
    <property type="match status" value="1"/>
</dbReference>
<name>A0A9X2IRT7_9MICO</name>
<dbReference type="CDD" id="cd06530">
    <property type="entry name" value="S26_SPase_I"/>
    <property type="match status" value="1"/>
</dbReference>
<accession>A0A9X2IRT7</accession>
<proteinExistence type="predicted"/>
<dbReference type="GO" id="GO:0016020">
    <property type="term" value="C:membrane"/>
    <property type="evidence" value="ECO:0007669"/>
    <property type="project" value="UniProtKB-UniRule"/>
</dbReference>
<dbReference type="AlphaFoldDB" id="A0A9X2IRT7"/>
<reference evidence="3" key="1">
    <citation type="submission" date="2022-06" db="EMBL/GenBank/DDBJ databases">
        <title>Whole genome shotgun sequencing (WGS) of Rathayibacter sp. ZW T2_19, isolated from stored onions (Allium cepa).</title>
        <authorList>
            <person name="Stoll D.A."/>
            <person name="Huch M."/>
        </authorList>
    </citation>
    <scope>NUCLEOTIDE SEQUENCE</scope>
    <source>
        <strain evidence="3">ZW T2_19</strain>
    </source>
</reference>